<dbReference type="AlphaFoldDB" id="X0GUQ1"/>
<keyword evidence="1" id="KW-0812">Transmembrane</keyword>
<reference evidence="2" key="1">
    <citation type="submission" date="2011-11" db="EMBL/GenBank/DDBJ databases">
        <title>The Genome Sequence of Fusarium oxysporum PHW808.</title>
        <authorList>
            <consortium name="The Broad Institute Genome Sequencing Platform"/>
            <person name="Ma L.-J."/>
            <person name="Gale L.R."/>
            <person name="Schwartz D.C."/>
            <person name="Zhou S."/>
            <person name="Corby-Kistler H."/>
            <person name="Young S.K."/>
            <person name="Zeng Q."/>
            <person name="Gargeya S."/>
            <person name="Fitzgerald M."/>
            <person name="Haas B."/>
            <person name="Abouelleil A."/>
            <person name="Alvarado L."/>
            <person name="Arachchi H.M."/>
            <person name="Berlin A."/>
            <person name="Brown A."/>
            <person name="Chapman S.B."/>
            <person name="Chen Z."/>
            <person name="Dunbar C."/>
            <person name="Freedman E."/>
            <person name="Gearin G."/>
            <person name="Goldberg J."/>
            <person name="Griggs A."/>
            <person name="Gujja S."/>
            <person name="Heiman D."/>
            <person name="Howarth C."/>
            <person name="Larson L."/>
            <person name="Lui A."/>
            <person name="MacDonald P.J.P."/>
            <person name="Montmayeur A."/>
            <person name="Murphy C."/>
            <person name="Neiman D."/>
            <person name="Pearson M."/>
            <person name="Priest M."/>
            <person name="Roberts A."/>
            <person name="Saif S."/>
            <person name="Shea T."/>
            <person name="Shenoy N."/>
            <person name="Sisk P."/>
            <person name="Stolte C."/>
            <person name="Sykes S."/>
            <person name="Wortman J."/>
            <person name="Nusbaum C."/>
            <person name="Birren B."/>
        </authorList>
    </citation>
    <scope>NUCLEOTIDE SEQUENCE [LARGE SCALE GENOMIC DNA]</scope>
    <source>
        <strain evidence="2">54008</strain>
    </source>
</reference>
<sequence>MTFEYYSLSSSGTEFLAGYGLAASAVGCSFRLLVVL</sequence>
<name>X0GUQ1_FUSOX</name>
<gene>
    <name evidence="2" type="ORF">FOPG_20145</name>
</gene>
<evidence type="ECO:0000256" key="1">
    <source>
        <dbReference type="SAM" id="Phobius"/>
    </source>
</evidence>
<accession>X0GUQ1</accession>
<proteinExistence type="predicted"/>
<dbReference type="Proteomes" id="UP000030676">
    <property type="component" value="Unassembled WGS sequence"/>
</dbReference>
<keyword evidence="1" id="KW-0472">Membrane</keyword>
<dbReference type="EMBL" id="KK035052">
    <property type="protein sequence ID" value="EXL63581.1"/>
    <property type="molecule type" value="Genomic_DNA"/>
</dbReference>
<protein>
    <submittedName>
        <fullName evidence="2">Uncharacterized protein</fullName>
    </submittedName>
</protein>
<feature type="transmembrane region" description="Helical" evidence="1">
    <location>
        <begin position="15"/>
        <end position="34"/>
    </location>
</feature>
<reference evidence="2" key="2">
    <citation type="submission" date="2014-03" db="EMBL/GenBank/DDBJ databases">
        <title>The Genome Annotation of Fusarium oxysporum PHW808.</title>
        <authorList>
            <consortium name="The Broad Institute Genomics Platform"/>
            <person name="Ma L.-J."/>
            <person name="Corby-Kistler H."/>
            <person name="Broz K."/>
            <person name="Gale L.R."/>
            <person name="Jonkers W."/>
            <person name="O'Donnell K."/>
            <person name="Ploetz R."/>
            <person name="Steinberg C."/>
            <person name="Schwartz D.C."/>
            <person name="VanEtten H."/>
            <person name="Zhou S."/>
            <person name="Young S.K."/>
            <person name="Zeng Q."/>
            <person name="Gargeya S."/>
            <person name="Fitzgerald M."/>
            <person name="Abouelleil A."/>
            <person name="Alvarado L."/>
            <person name="Chapman S.B."/>
            <person name="Gainer-Dewar J."/>
            <person name="Goldberg J."/>
            <person name="Griggs A."/>
            <person name="Gujja S."/>
            <person name="Hansen M."/>
            <person name="Howarth C."/>
            <person name="Imamovic A."/>
            <person name="Ireland A."/>
            <person name="Larimer J."/>
            <person name="McCowan C."/>
            <person name="Murphy C."/>
            <person name="Pearson M."/>
            <person name="Poon T.W."/>
            <person name="Priest M."/>
            <person name="Roberts A."/>
            <person name="Saif S."/>
            <person name="Shea T."/>
            <person name="Sykes S."/>
            <person name="Wortman J."/>
            <person name="Nusbaum C."/>
            <person name="Birren B."/>
        </authorList>
    </citation>
    <scope>NUCLEOTIDE SEQUENCE</scope>
    <source>
        <strain evidence="2">54008</strain>
    </source>
</reference>
<evidence type="ECO:0000313" key="2">
    <source>
        <dbReference type="EMBL" id="EXL63581.1"/>
    </source>
</evidence>
<dbReference type="HOGENOM" id="CLU_3359760_0_0_1"/>
<organism evidence="2">
    <name type="scientific">Fusarium oxysporum f. sp. conglutinans race 2 54008</name>
    <dbReference type="NCBI Taxonomy" id="1089457"/>
    <lineage>
        <taxon>Eukaryota</taxon>
        <taxon>Fungi</taxon>
        <taxon>Dikarya</taxon>
        <taxon>Ascomycota</taxon>
        <taxon>Pezizomycotina</taxon>
        <taxon>Sordariomycetes</taxon>
        <taxon>Hypocreomycetidae</taxon>
        <taxon>Hypocreales</taxon>
        <taxon>Nectriaceae</taxon>
        <taxon>Fusarium</taxon>
        <taxon>Fusarium oxysporum species complex</taxon>
    </lineage>
</organism>
<keyword evidence="1" id="KW-1133">Transmembrane helix</keyword>